<dbReference type="EMBL" id="HM023828">
    <property type="protein sequence ID" value="ADJ58561.1"/>
    <property type="molecule type" value="mRNA"/>
</dbReference>
<sequence length="195" mass="22002">MNLLKSIKMYVYKLQVSLLSVVLLLFGTLCLADGKANYDQMSVYIKHFTRNHRDVGFPIMGLKKILLPVPGPPHARKFLFIPSSYIQKYGNQYESNPNQNGHFNMFLENNLKIEQHRPTLAPVFDKSTVTPAVNIAANTISNNEITTESVITNTFDSQGQTDYRTTPIETTTDVVDYDDFNRMTLPPQVVASLLG</sequence>
<dbReference type="AlphaFoldDB" id="D9HQ73"/>
<accession>D9HQ73</accession>
<protein>
    <submittedName>
        <fullName evidence="1">Seminal fluid protein HACP014</fullName>
    </submittedName>
</protein>
<name>D9HQ73_HELME</name>
<reference evidence="1" key="1">
    <citation type="journal article" date="2010" name="Mol. Biol. Evol.">
        <title>Combined EST and proteomic analysis identifies rapidly evolving seminal fluid proteins in Heliconius butterflies.</title>
        <authorList>
            <person name="Walters J.R."/>
            <person name="Harrison R.G."/>
        </authorList>
    </citation>
    <scope>NUCLEOTIDE SEQUENCE</scope>
</reference>
<evidence type="ECO:0000313" key="1">
    <source>
        <dbReference type="EMBL" id="ADJ58561.1"/>
    </source>
</evidence>
<proteinExistence type="evidence at transcript level"/>
<organism evidence="1">
    <name type="scientific">Heliconius melpomene</name>
    <name type="common">Postman butterfly</name>
    <dbReference type="NCBI Taxonomy" id="34740"/>
    <lineage>
        <taxon>Eukaryota</taxon>
        <taxon>Metazoa</taxon>
        <taxon>Ecdysozoa</taxon>
        <taxon>Arthropoda</taxon>
        <taxon>Hexapoda</taxon>
        <taxon>Insecta</taxon>
        <taxon>Pterygota</taxon>
        <taxon>Neoptera</taxon>
        <taxon>Endopterygota</taxon>
        <taxon>Lepidoptera</taxon>
        <taxon>Glossata</taxon>
        <taxon>Ditrysia</taxon>
        <taxon>Papilionoidea</taxon>
        <taxon>Nymphalidae</taxon>
        <taxon>Heliconiinae</taxon>
        <taxon>Heliconiini</taxon>
        <taxon>Heliconius</taxon>
    </lineage>
</organism>